<dbReference type="Proteomes" id="UP001610446">
    <property type="component" value="Unassembled WGS sequence"/>
</dbReference>
<dbReference type="InterPro" id="IPR002110">
    <property type="entry name" value="Ankyrin_rpt"/>
</dbReference>
<dbReference type="PROSITE" id="PS50088">
    <property type="entry name" value="ANK_REPEAT"/>
    <property type="match status" value="8"/>
</dbReference>
<feature type="repeat" description="ANK" evidence="3">
    <location>
        <begin position="316"/>
        <end position="348"/>
    </location>
</feature>
<dbReference type="SUPFAM" id="SSF48403">
    <property type="entry name" value="Ankyrin repeat"/>
    <property type="match status" value="3"/>
</dbReference>
<dbReference type="PANTHER" id="PTHR24198:SF165">
    <property type="entry name" value="ANKYRIN REPEAT-CONTAINING PROTEIN-RELATED"/>
    <property type="match status" value="1"/>
</dbReference>
<keyword evidence="5" id="KW-1185">Reference proteome</keyword>
<dbReference type="Pfam" id="PF00023">
    <property type="entry name" value="Ank"/>
    <property type="match status" value="2"/>
</dbReference>
<accession>A0ABR4IY40</accession>
<evidence type="ECO:0000256" key="2">
    <source>
        <dbReference type="ARBA" id="ARBA00023043"/>
    </source>
</evidence>
<feature type="repeat" description="ANK" evidence="3">
    <location>
        <begin position="428"/>
        <end position="462"/>
    </location>
</feature>
<feature type="repeat" description="ANK" evidence="3">
    <location>
        <begin position="537"/>
        <end position="567"/>
    </location>
</feature>
<dbReference type="EMBL" id="JBFXLU010000268">
    <property type="protein sequence ID" value="KAL2832229.1"/>
    <property type="molecule type" value="Genomic_DNA"/>
</dbReference>
<dbReference type="Pfam" id="PF12796">
    <property type="entry name" value="Ank_2"/>
    <property type="match status" value="3"/>
</dbReference>
<protein>
    <submittedName>
        <fullName evidence="4">Ankyrin repeat-containing domain protein</fullName>
    </submittedName>
</protein>
<feature type="repeat" description="ANK" evidence="3">
    <location>
        <begin position="500"/>
        <end position="536"/>
    </location>
</feature>
<feature type="repeat" description="ANK" evidence="3">
    <location>
        <begin position="391"/>
        <end position="427"/>
    </location>
</feature>
<evidence type="ECO:0000256" key="3">
    <source>
        <dbReference type="PROSITE-ProRule" id="PRU00023"/>
    </source>
</evidence>
<gene>
    <name evidence="4" type="ORF">BJY01DRAFT_254002</name>
</gene>
<dbReference type="PANTHER" id="PTHR24198">
    <property type="entry name" value="ANKYRIN REPEAT AND PROTEIN KINASE DOMAIN-CONTAINING PROTEIN"/>
    <property type="match status" value="1"/>
</dbReference>
<dbReference type="InterPro" id="IPR036770">
    <property type="entry name" value="Ankyrin_rpt-contain_sf"/>
</dbReference>
<organism evidence="4 5">
    <name type="scientific">Aspergillus pseudoustus</name>
    <dbReference type="NCBI Taxonomy" id="1810923"/>
    <lineage>
        <taxon>Eukaryota</taxon>
        <taxon>Fungi</taxon>
        <taxon>Dikarya</taxon>
        <taxon>Ascomycota</taxon>
        <taxon>Pezizomycotina</taxon>
        <taxon>Eurotiomycetes</taxon>
        <taxon>Eurotiomycetidae</taxon>
        <taxon>Eurotiales</taxon>
        <taxon>Aspergillaceae</taxon>
        <taxon>Aspergillus</taxon>
        <taxon>Aspergillus subgen. Nidulantes</taxon>
    </lineage>
</organism>
<keyword evidence="2 3" id="KW-0040">ANK repeat</keyword>
<dbReference type="SMART" id="SM00248">
    <property type="entry name" value="ANK"/>
    <property type="match status" value="14"/>
</dbReference>
<dbReference type="PROSITE" id="PS50297">
    <property type="entry name" value="ANK_REP_REGION"/>
    <property type="match status" value="6"/>
</dbReference>
<evidence type="ECO:0000256" key="1">
    <source>
        <dbReference type="ARBA" id="ARBA00022737"/>
    </source>
</evidence>
<keyword evidence="1" id="KW-0677">Repeat</keyword>
<dbReference type="Gene3D" id="1.25.40.20">
    <property type="entry name" value="Ankyrin repeat-containing domain"/>
    <property type="match status" value="5"/>
</dbReference>
<proteinExistence type="predicted"/>
<feature type="repeat" description="ANK" evidence="3">
    <location>
        <begin position="568"/>
        <end position="604"/>
    </location>
</feature>
<sequence length="762" mass="84734">MPQDVFATLPYEIILLIVKHIPVLDYYNVKLACSPRLSYAIRAAQSRLSKVEYFDHLTREDALRRGLSKGIRRKPMEILIERGSWALMLAYRDKYEDNPRKLYYRHKKYDADLSVNVIAQEKECFSLALHWAAGYNQELVALPLLDRVNLRAGKLRRTALHYAAENNHVDMARELLRSGAYTNALDNFGITPLGVAMQHDAHGVANLLNARGALEGWVEVMLNEEWARPFVDCQNKNDISTSFSVLRTYLPQGLLRGCPQLTKLMKYYAMKREKLPEAKITQVQKDLAKYAIERDELPLLRLMLDEGLDPNSRVSGARRALHSAANKNRIALTKLLLDRGANPYLTDHNPESDHPAICPKTPFYYAISRQHKELVDLYRSRGCCVNWRNENGQTALWIATRSSAPLFGTSVVKYLIDLGADVNIPDREGATPLLKACMSPVRHQNVLTTLVEAGADVNLANEDGMTPLLLVMLSTTNVNVSPVVKLLLEHGARVDIHDLNGRGPLHLARMNFAGAYAAESVALVLDHGANINHQDHRGRTPLHYAVVFPKIVDSLIDRGAEVNARDDLGNTPLHMVCKSIELENGDRIFSRLLEAGADLDQRNNQGDSPLHSALDLSTPSIQRCLALVMHGSDTRATGSRGLAPLSLVVEQEFMDIATKCVLCIVLLKHGATVDTRGTAGATPLLYLLQSHELSWDAVCSKMMVLLFLAHGASVHAADDLGRCPLDLMQAAGEPLMTLLEGSDEQRAWLEEGIERMLMGFGG</sequence>
<comment type="caution">
    <text evidence="4">The sequence shown here is derived from an EMBL/GenBank/DDBJ whole genome shotgun (WGS) entry which is preliminary data.</text>
</comment>
<dbReference type="PRINTS" id="PR01415">
    <property type="entry name" value="ANKYRIN"/>
</dbReference>
<name>A0ABR4IY40_9EURO</name>
<feature type="repeat" description="ANK" evidence="3">
    <location>
        <begin position="463"/>
        <end position="499"/>
    </location>
</feature>
<evidence type="ECO:0000313" key="4">
    <source>
        <dbReference type="EMBL" id="KAL2832229.1"/>
    </source>
</evidence>
<evidence type="ECO:0000313" key="5">
    <source>
        <dbReference type="Proteomes" id="UP001610446"/>
    </source>
</evidence>
<feature type="repeat" description="ANK" evidence="3">
    <location>
        <begin position="155"/>
        <end position="187"/>
    </location>
</feature>
<reference evidence="4 5" key="1">
    <citation type="submission" date="2024-07" db="EMBL/GenBank/DDBJ databases">
        <title>Section-level genome sequencing and comparative genomics of Aspergillus sections Usti and Cavernicolus.</title>
        <authorList>
            <consortium name="Lawrence Berkeley National Laboratory"/>
            <person name="Nybo J.L."/>
            <person name="Vesth T.C."/>
            <person name="Theobald S."/>
            <person name="Frisvad J.C."/>
            <person name="Larsen T.O."/>
            <person name="Kjaerboelling I."/>
            <person name="Rothschild-Mancinelli K."/>
            <person name="Lyhne E.K."/>
            <person name="Kogle M.E."/>
            <person name="Barry K."/>
            <person name="Clum A."/>
            <person name="Na H."/>
            <person name="Ledsgaard L."/>
            <person name="Lin J."/>
            <person name="Lipzen A."/>
            <person name="Kuo A."/>
            <person name="Riley R."/>
            <person name="Mondo S."/>
            <person name="Labutti K."/>
            <person name="Haridas S."/>
            <person name="Pangalinan J."/>
            <person name="Salamov A.A."/>
            <person name="Simmons B.A."/>
            <person name="Magnuson J.K."/>
            <person name="Chen J."/>
            <person name="Drula E."/>
            <person name="Henrissat B."/>
            <person name="Wiebenga A."/>
            <person name="Lubbers R.J."/>
            <person name="Gomes A.C."/>
            <person name="Makela M.R."/>
            <person name="Stajich J."/>
            <person name="Grigoriev I.V."/>
            <person name="Mortensen U.H."/>
            <person name="De Vries R.P."/>
            <person name="Baker S.E."/>
            <person name="Andersen M.R."/>
        </authorList>
    </citation>
    <scope>NUCLEOTIDE SEQUENCE [LARGE SCALE GENOMIC DNA]</scope>
    <source>
        <strain evidence="4 5">CBS 123904</strain>
    </source>
</reference>